<name>A0ABS8SZE3_DATST</name>
<proteinExistence type="predicted"/>
<sequence length="66" mass="7315">AAFDVFKASKLPAHYKELEAIIVIKPHMSDAALDYFLSCKYPLEVALVNGEELIGDAVNKECPHIQ</sequence>
<evidence type="ECO:0000313" key="1">
    <source>
        <dbReference type="EMBL" id="MCD7463824.1"/>
    </source>
</evidence>
<organism evidence="1 2">
    <name type="scientific">Datura stramonium</name>
    <name type="common">Jimsonweed</name>
    <name type="synonym">Common thornapple</name>
    <dbReference type="NCBI Taxonomy" id="4076"/>
    <lineage>
        <taxon>Eukaryota</taxon>
        <taxon>Viridiplantae</taxon>
        <taxon>Streptophyta</taxon>
        <taxon>Embryophyta</taxon>
        <taxon>Tracheophyta</taxon>
        <taxon>Spermatophyta</taxon>
        <taxon>Magnoliopsida</taxon>
        <taxon>eudicotyledons</taxon>
        <taxon>Gunneridae</taxon>
        <taxon>Pentapetalae</taxon>
        <taxon>asterids</taxon>
        <taxon>lamiids</taxon>
        <taxon>Solanales</taxon>
        <taxon>Solanaceae</taxon>
        <taxon>Solanoideae</taxon>
        <taxon>Datureae</taxon>
        <taxon>Datura</taxon>
    </lineage>
</organism>
<comment type="caution">
    <text evidence="1">The sequence shown here is derived from an EMBL/GenBank/DDBJ whole genome shotgun (WGS) entry which is preliminary data.</text>
</comment>
<feature type="non-terminal residue" evidence="1">
    <location>
        <position position="1"/>
    </location>
</feature>
<reference evidence="1 2" key="1">
    <citation type="journal article" date="2021" name="BMC Genomics">
        <title>Datura genome reveals duplications of psychoactive alkaloid biosynthetic genes and high mutation rate following tissue culture.</title>
        <authorList>
            <person name="Rajewski A."/>
            <person name="Carter-House D."/>
            <person name="Stajich J."/>
            <person name="Litt A."/>
        </authorList>
    </citation>
    <scope>NUCLEOTIDE SEQUENCE [LARGE SCALE GENOMIC DNA]</scope>
    <source>
        <strain evidence="1">AR-01</strain>
    </source>
</reference>
<protein>
    <submittedName>
        <fullName evidence="1">Uncharacterized protein</fullName>
    </submittedName>
</protein>
<accession>A0ABS8SZE3</accession>
<keyword evidence="2" id="KW-1185">Reference proteome</keyword>
<dbReference type="Proteomes" id="UP000823775">
    <property type="component" value="Unassembled WGS sequence"/>
</dbReference>
<dbReference type="EMBL" id="JACEIK010000918">
    <property type="protein sequence ID" value="MCD7463824.1"/>
    <property type="molecule type" value="Genomic_DNA"/>
</dbReference>
<gene>
    <name evidence="1" type="ORF">HAX54_051487</name>
</gene>
<evidence type="ECO:0000313" key="2">
    <source>
        <dbReference type="Proteomes" id="UP000823775"/>
    </source>
</evidence>